<dbReference type="PANTHER" id="PTHR31817:SF0">
    <property type="entry name" value="CHROMOSOME UNDETERMINED SCAFFOLD_67, WHOLE GENOME SHOTGUN SEQUENCE"/>
    <property type="match status" value="1"/>
</dbReference>
<dbReference type="GO" id="GO:0006508">
    <property type="term" value="P:proteolysis"/>
    <property type="evidence" value="ECO:0007669"/>
    <property type="project" value="UniProtKB-KW"/>
</dbReference>
<dbReference type="SMART" id="SM01154">
    <property type="entry name" value="DUF1704"/>
    <property type="match status" value="1"/>
</dbReference>
<dbReference type="GO" id="GO:0080164">
    <property type="term" value="P:regulation of nitric oxide metabolic process"/>
    <property type="evidence" value="ECO:0007669"/>
    <property type="project" value="TreeGrafter"/>
</dbReference>
<evidence type="ECO:0000256" key="1">
    <source>
        <dbReference type="ARBA" id="ARBA00001947"/>
    </source>
</evidence>
<protein>
    <recommendedName>
        <fullName evidence="7">Flavohemoglobin expression-modulating QEGLA motif protein</fullName>
    </recommendedName>
</protein>
<sequence length="615" mass="68711">MRRSLPCGGRLHIDRQVPFLCVYRQPPDHDDAGTEQLVKSEASYLVAPGAAEYHEGVSKLVDQIAQTLSHEFGAFLIVEVWSAPEGGQANDPSVPTVLPTFTIRAPKTAKMTRTAEALAKRLRKIKVLKHGVEVELVRGGNAGPPMLPRLIAPARASELNCWFLGIAVPPVFRKANTGDQFPLVIRSLRRSLSLAMRQAYFEFARARTTHSPPHYHTLGRKAVVRAVWDVDRQLADVSNQFDYLLQLTPVNANSAWKEFEEGGFKQPPEFHYRPLPIDPTVLKSQLFKIPIERVEDPALQRLFQEKQEELELKLTMLRDRDTPRFLYESLTLFGSVRDGVLTLAEELLRKLPSNPPSGDLLFDAAEFSTQVQAEIDHYREISPVFKAKVQVSDDVSGLIVSRGKLMINSDLKLSRSRVDALLAHEVGTHLVTYFNGRHQPFQQLYSGLAGYEELQEGLAVLSEYLVGGLSTSRLRQLAARVVAVRMMSNGASFVDTFQTLHNDCKFTPRSSYNIAMRVFRGGGLTKDAVYLRGLVAILQYVSKGGDLAPLLVGKMAVKHIPIIKELQYRDVLKPVPITPRYMTNPDSVDRLERLRGGTGSVFDLVAENATRQNDA</sequence>
<dbReference type="EMBL" id="SJPV01000017">
    <property type="protein sequence ID" value="TWU31364.1"/>
    <property type="molecule type" value="Genomic_DNA"/>
</dbReference>
<dbReference type="GO" id="GO:0008237">
    <property type="term" value="F:metallopeptidase activity"/>
    <property type="evidence" value="ECO:0007669"/>
    <property type="project" value="UniProtKB-KW"/>
</dbReference>
<keyword evidence="6" id="KW-1185">Reference proteome</keyword>
<gene>
    <name evidence="5" type="ORF">Poly41_62330</name>
</gene>
<comment type="caution">
    <text evidence="5">The sequence shown here is derived from an EMBL/GenBank/DDBJ whole genome shotgun (WGS) entry which is preliminary data.</text>
</comment>
<evidence type="ECO:0008006" key="7">
    <source>
        <dbReference type="Google" id="ProtNLM"/>
    </source>
</evidence>
<organism evidence="5 6">
    <name type="scientific">Novipirellula artificiosorum</name>
    <dbReference type="NCBI Taxonomy" id="2528016"/>
    <lineage>
        <taxon>Bacteria</taxon>
        <taxon>Pseudomonadati</taxon>
        <taxon>Planctomycetota</taxon>
        <taxon>Planctomycetia</taxon>
        <taxon>Pirellulales</taxon>
        <taxon>Pirellulaceae</taxon>
        <taxon>Novipirellula</taxon>
    </lineage>
</organism>
<proteinExistence type="predicted"/>
<dbReference type="Proteomes" id="UP000319143">
    <property type="component" value="Unassembled WGS sequence"/>
</dbReference>
<dbReference type="NCBIfam" id="TIGR02421">
    <property type="entry name" value="QEGLA"/>
    <property type="match status" value="1"/>
</dbReference>
<evidence type="ECO:0000256" key="4">
    <source>
        <dbReference type="ARBA" id="ARBA00023049"/>
    </source>
</evidence>
<evidence type="ECO:0000313" key="6">
    <source>
        <dbReference type="Proteomes" id="UP000319143"/>
    </source>
</evidence>
<evidence type="ECO:0000313" key="5">
    <source>
        <dbReference type="EMBL" id="TWU31364.1"/>
    </source>
</evidence>
<dbReference type="PANTHER" id="PTHR31817">
    <property type="match status" value="1"/>
</dbReference>
<dbReference type="InterPro" id="IPR012548">
    <property type="entry name" value="MATCAP"/>
</dbReference>
<keyword evidence="3" id="KW-0378">Hydrolase</keyword>
<dbReference type="AlphaFoldDB" id="A0A5C6D6B2"/>
<name>A0A5C6D6B2_9BACT</name>
<reference evidence="5 6" key="1">
    <citation type="submission" date="2019-02" db="EMBL/GenBank/DDBJ databases">
        <title>Deep-cultivation of Planctomycetes and their phenomic and genomic characterization uncovers novel biology.</title>
        <authorList>
            <person name="Wiegand S."/>
            <person name="Jogler M."/>
            <person name="Boedeker C."/>
            <person name="Pinto D."/>
            <person name="Vollmers J."/>
            <person name="Rivas-Marin E."/>
            <person name="Kohn T."/>
            <person name="Peeters S.H."/>
            <person name="Heuer A."/>
            <person name="Rast P."/>
            <person name="Oberbeckmann S."/>
            <person name="Bunk B."/>
            <person name="Jeske O."/>
            <person name="Meyerdierks A."/>
            <person name="Storesund J.E."/>
            <person name="Kallscheuer N."/>
            <person name="Luecker S."/>
            <person name="Lage O.M."/>
            <person name="Pohl T."/>
            <person name="Merkel B.J."/>
            <person name="Hornburger P."/>
            <person name="Mueller R.-W."/>
            <person name="Bruemmer F."/>
            <person name="Labrenz M."/>
            <person name="Spormann A.M."/>
            <person name="Op Den Camp H."/>
            <person name="Overmann J."/>
            <person name="Amann R."/>
            <person name="Jetten M.S.M."/>
            <person name="Mascher T."/>
            <person name="Medema M.H."/>
            <person name="Devos D.P."/>
            <person name="Kaster A.-K."/>
            <person name="Ovreas L."/>
            <person name="Rohde M."/>
            <person name="Galperin M.Y."/>
            <person name="Jogler C."/>
        </authorList>
    </citation>
    <scope>NUCLEOTIDE SEQUENCE [LARGE SCALE GENOMIC DNA]</scope>
    <source>
        <strain evidence="5 6">Poly41</strain>
    </source>
</reference>
<keyword evidence="4" id="KW-0482">Metalloprotease</keyword>
<evidence type="ECO:0000256" key="3">
    <source>
        <dbReference type="ARBA" id="ARBA00022801"/>
    </source>
</evidence>
<dbReference type="Pfam" id="PF08014">
    <property type="entry name" value="MATCAP"/>
    <property type="match status" value="1"/>
</dbReference>
<dbReference type="InterPro" id="IPR012656">
    <property type="entry name" value="CHP02421_QEGLA"/>
</dbReference>
<accession>A0A5C6D6B2</accession>
<keyword evidence="2" id="KW-0645">Protease</keyword>
<evidence type="ECO:0000256" key="2">
    <source>
        <dbReference type="ARBA" id="ARBA00022670"/>
    </source>
</evidence>
<comment type="cofactor">
    <cofactor evidence="1">
        <name>Zn(2+)</name>
        <dbReference type="ChEBI" id="CHEBI:29105"/>
    </cofactor>
</comment>